<reference evidence="1 2" key="1">
    <citation type="journal article" date="2013" name="BMC Genomics">
        <title>Comparison of the complete genome sequence of two closely related isolates of 'Candidatus Phytoplasma australiense' reveals genome plasticity.</title>
        <authorList>
            <person name="Andersen M.T."/>
            <person name="Liefting L.W."/>
            <person name="Havukkala I."/>
            <person name="Beever R.E."/>
        </authorList>
    </citation>
    <scope>NUCLEOTIDE SEQUENCE [LARGE SCALE GENOMIC DNA]</scope>
    <source>
        <strain evidence="1 2">NZSb11</strain>
    </source>
</reference>
<dbReference type="HOGENOM" id="CLU_3376342_0_0_14"/>
<evidence type="ECO:0000313" key="1">
    <source>
        <dbReference type="EMBL" id="AGL90328.1"/>
    </source>
</evidence>
<dbReference type="KEGG" id="nzs:SLY_0408"/>
<dbReference type="AlphaFoldDB" id="R4S0P2"/>
<accession>R4S0P2</accession>
<sequence length="34" mass="4156">MPVWHFFNLLSSFFGKNEKKSEDDFFILKRYGNI</sequence>
<evidence type="ECO:0000313" key="2">
    <source>
        <dbReference type="Proteomes" id="UP000013941"/>
    </source>
</evidence>
<protein>
    <submittedName>
        <fullName evidence="1">Uncharacterized protein</fullName>
    </submittedName>
</protein>
<organism evidence="1 2">
    <name type="scientific">Strawberry lethal yellows phytoplasma (CPA) str. NZSb11</name>
    <dbReference type="NCBI Taxonomy" id="980422"/>
    <lineage>
        <taxon>Bacteria</taxon>
        <taxon>Bacillati</taxon>
        <taxon>Mycoplasmatota</taxon>
        <taxon>Mollicutes</taxon>
        <taxon>Acholeplasmatales</taxon>
        <taxon>Acholeplasmataceae</taxon>
        <taxon>Candidatus Phytoplasma</taxon>
        <taxon>16SrXII (Stolbur group)</taxon>
    </lineage>
</organism>
<dbReference type="Proteomes" id="UP000013941">
    <property type="component" value="Chromosome"/>
</dbReference>
<keyword evidence="2" id="KW-1185">Reference proteome</keyword>
<name>R4S0P2_PHYAS</name>
<dbReference type="EMBL" id="CP002548">
    <property type="protein sequence ID" value="AGL90328.1"/>
    <property type="molecule type" value="Genomic_DNA"/>
</dbReference>
<gene>
    <name evidence="1" type="ORF">SLY_0408</name>
</gene>
<proteinExistence type="predicted"/>